<reference evidence="2" key="1">
    <citation type="journal article" date="2021" name="Nat. Commun.">
        <title>Genomic analyses provide insights into spinach domestication and the genetic basis of agronomic traits.</title>
        <authorList>
            <person name="Cai X."/>
            <person name="Sun X."/>
            <person name="Xu C."/>
            <person name="Sun H."/>
            <person name="Wang X."/>
            <person name="Ge C."/>
            <person name="Zhang Z."/>
            <person name="Wang Q."/>
            <person name="Fei Z."/>
            <person name="Jiao C."/>
            <person name="Wang Q."/>
        </authorList>
    </citation>
    <scope>NUCLEOTIDE SEQUENCE [LARGE SCALE GENOMIC DNA]</scope>
    <source>
        <strain evidence="2">cv. Varoflay</strain>
    </source>
</reference>
<dbReference type="Pfam" id="PF03372">
    <property type="entry name" value="Exo_endo_phos"/>
    <property type="match status" value="1"/>
</dbReference>
<feature type="domain" description="Endonuclease/exonuclease/phosphatase" evidence="1">
    <location>
        <begin position="3"/>
        <end position="204"/>
    </location>
</feature>
<name>A0ABM3RSB3_SPIOL</name>
<evidence type="ECO:0000313" key="2">
    <source>
        <dbReference type="Proteomes" id="UP000813463"/>
    </source>
</evidence>
<protein>
    <recommendedName>
        <fullName evidence="1">Endonuclease/exonuclease/phosphatase domain-containing protein</fullName>
    </recommendedName>
</protein>
<dbReference type="RefSeq" id="XP_056698513.1">
    <property type="nucleotide sequence ID" value="XM_056842535.1"/>
</dbReference>
<dbReference type="PANTHER" id="PTHR33710">
    <property type="entry name" value="BNAC02G09200D PROTEIN"/>
    <property type="match status" value="1"/>
</dbReference>
<accession>A0ABM3RSB3</accession>
<sequence>MLFWNVRGVNRCAKQQDVKRFLNANQCSLVCLLETKVKAKNMGALYLKLFSGWCFTSNSMCHNGGRIVLAWKPGEFQVNPIFCSSQLIHCEISLKNGTKFWSSFIYAHNTQKERLVLWNDLCDLAARINGPWILMGDFNCVLNTDERVSSHVRLNEIQDFQNCVNTCGLEDAKSSGNFYTWKNKQQGDCRVFSKLDRVLINHLWSCQYPNTEVCFKNEGYFDHCPGVVAVFPHLAVGKKPFKFFSMWQQAPQYMEIVSSAWGCAYQGTKMFQLVQKLKNVKNALTKLNKDGFGEIEVRELAASKHLNDLQAALHLNPSSEDLASMEKTTHHDYLVTHAAYLNFLSHKAKLEWVKGGDDNTAMLHRAIRHRQVHNFIFSIKDMHGKWIDEPAKVPGAFLEYYKCLLGSKNPIRTTVKQTVVNKGPLVDDAMRCMLLSSYSRTEVKKAMWDIDANKAPGPDGFGSSFFKGAWEIIGNDVSDAVLDFLNTGKLLKEINATSITLIPKGKTP</sequence>
<keyword evidence="2" id="KW-1185">Reference proteome</keyword>
<proteinExistence type="predicted"/>
<reference evidence="3" key="2">
    <citation type="submission" date="2025-08" db="UniProtKB">
        <authorList>
            <consortium name="RefSeq"/>
        </authorList>
    </citation>
    <scope>IDENTIFICATION</scope>
    <source>
        <tissue evidence="3">Leaf</tissue>
    </source>
</reference>
<dbReference type="GeneID" id="110799870"/>
<dbReference type="PANTHER" id="PTHR33710:SF81">
    <property type="entry name" value="ENDONUCLEASE_EXONUCLEASE_PHOSPHATASE DOMAIN-CONTAINING PROTEIN"/>
    <property type="match status" value="1"/>
</dbReference>
<dbReference type="InterPro" id="IPR036691">
    <property type="entry name" value="Endo/exonu/phosph_ase_sf"/>
</dbReference>
<evidence type="ECO:0000259" key="1">
    <source>
        <dbReference type="Pfam" id="PF03372"/>
    </source>
</evidence>
<dbReference type="InterPro" id="IPR005135">
    <property type="entry name" value="Endo/exonuclease/phosphatase"/>
</dbReference>
<gene>
    <name evidence="3" type="primary">LOC110799870</name>
</gene>
<evidence type="ECO:0000313" key="3">
    <source>
        <dbReference type="RefSeq" id="XP_056698513.1"/>
    </source>
</evidence>
<dbReference type="Gene3D" id="3.60.10.10">
    <property type="entry name" value="Endonuclease/exonuclease/phosphatase"/>
    <property type="match status" value="1"/>
</dbReference>
<organism evidence="2 3">
    <name type="scientific">Spinacia oleracea</name>
    <name type="common">Spinach</name>
    <dbReference type="NCBI Taxonomy" id="3562"/>
    <lineage>
        <taxon>Eukaryota</taxon>
        <taxon>Viridiplantae</taxon>
        <taxon>Streptophyta</taxon>
        <taxon>Embryophyta</taxon>
        <taxon>Tracheophyta</taxon>
        <taxon>Spermatophyta</taxon>
        <taxon>Magnoliopsida</taxon>
        <taxon>eudicotyledons</taxon>
        <taxon>Gunneridae</taxon>
        <taxon>Pentapetalae</taxon>
        <taxon>Caryophyllales</taxon>
        <taxon>Chenopodiaceae</taxon>
        <taxon>Chenopodioideae</taxon>
        <taxon>Anserineae</taxon>
        <taxon>Spinacia</taxon>
    </lineage>
</organism>
<dbReference type="Proteomes" id="UP000813463">
    <property type="component" value="Chromosome 4"/>
</dbReference>
<dbReference type="SUPFAM" id="SSF56219">
    <property type="entry name" value="DNase I-like"/>
    <property type="match status" value="1"/>
</dbReference>